<sequence>MPKIVKPLNNTEVEKAKIKPAEYSLSDGYGLYLRVKPSKVKTWIFNYQEPITKRRTNLTIGYYPVISIAGARTIREEYRALLAKGIDPKAHKEEQERQQAEQNDNTFLKLAQFWKEKRSKEVEPLTMAKN</sequence>
<dbReference type="Pfam" id="PF13356">
    <property type="entry name" value="Arm-DNA-bind_3"/>
    <property type="match status" value="1"/>
</dbReference>
<evidence type="ECO:0000313" key="4">
    <source>
        <dbReference type="EMBL" id="EFX91768.1"/>
    </source>
</evidence>
<evidence type="ECO:0000256" key="1">
    <source>
        <dbReference type="ARBA" id="ARBA00008857"/>
    </source>
</evidence>
<dbReference type="Gene3D" id="3.30.160.390">
    <property type="entry name" value="Integrase, DNA-binding domain"/>
    <property type="match status" value="1"/>
</dbReference>
<dbReference type="AlphaFoldDB" id="E8KH56"/>
<keyword evidence="2" id="KW-0229">DNA integration</keyword>
<name>E8KH56_9PAST</name>
<dbReference type="HOGENOM" id="CLU_027562_45_6_6"/>
<feature type="domain" description="Integrase DNA-binding" evidence="3">
    <location>
        <begin position="8"/>
        <end position="95"/>
    </location>
</feature>
<reference evidence="4 5" key="1">
    <citation type="submission" date="2011-01" db="EMBL/GenBank/DDBJ databases">
        <authorList>
            <person name="Muzny D."/>
            <person name="Qin X."/>
            <person name="Deng J."/>
            <person name="Jiang H."/>
            <person name="Liu Y."/>
            <person name="Qu J."/>
            <person name="Song X.-Z."/>
            <person name="Zhang L."/>
            <person name="Thornton R."/>
            <person name="Coyle M."/>
            <person name="Francisco L."/>
            <person name="Jackson L."/>
            <person name="Javaid M."/>
            <person name="Korchina V."/>
            <person name="Kovar C."/>
            <person name="Mata R."/>
            <person name="Mathew T."/>
            <person name="Ngo R."/>
            <person name="Nguyen L."/>
            <person name="Nguyen N."/>
            <person name="Okwuonu G."/>
            <person name="Ongeri F."/>
            <person name="Pham C."/>
            <person name="Simmons D."/>
            <person name="Wilczek-Boney K."/>
            <person name="Hale W."/>
            <person name="Jakkamsetti A."/>
            <person name="Pham P."/>
            <person name="Ruth R."/>
            <person name="San Lucas F."/>
            <person name="Warren J."/>
            <person name="Zhang J."/>
            <person name="Zhao Z."/>
            <person name="Zhou C."/>
            <person name="Zhu D."/>
            <person name="Lee S."/>
            <person name="Bess C."/>
            <person name="Blankenburg K."/>
            <person name="Forbes L."/>
            <person name="Fu Q."/>
            <person name="Gubbala S."/>
            <person name="Hirani K."/>
            <person name="Jayaseelan J.C."/>
            <person name="Lara F."/>
            <person name="Munidasa M."/>
            <person name="Palculict T."/>
            <person name="Patil S."/>
            <person name="Pu L.-L."/>
            <person name="Saada N."/>
            <person name="Tang L."/>
            <person name="Weissenberger G."/>
            <person name="Zhu Y."/>
            <person name="Hemphill L."/>
            <person name="Shang Y."/>
            <person name="Youmans B."/>
            <person name="Ayvaz T."/>
            <person name="Ross M."/>
            <person name="Santibanez J."/>
            <person name="Aqrawi P."/>
            <person name="Gross S."/>
            <person name="Joshi V."/>
            <person name="Fowler G."/>
            <person name="Nazareth L."/>
            <person name="Reid J."/>
            <person name="Worley K."/>
            <person name="Petrosino J."/>
            <person name="Highlander S."/>
            <person name="Gibbs R."/>
        </authorList>
    </citation>
    <scope>NUCLEOTIDE SEQUENCE [LARGE SCALE GENOMIC DNA]</scope>
    <source>
        <strain evidence="4 5">ATCC 25976</strain>
    </source>
</reference>
<evidence type="ECO:0000259" key="3">
    <source>
        <dbReference type="Pfam" id="PF13356"/>
    </source>
</evidence>
<evidence type="ECO:0000313" key="5">
    <source>
        <dbReference type="Proteomes" id="UP000005467"/>
    </source>
</evidence>
<accession>E8KH56</accession>
<organism evidence="4 5">
    <name type="scientific">Actinobacillus ureae ATCC 25976</name>
    <dbReference type="NCBI Taxonomy" id="887324"/>
    <lineage>
        <taxon>Bacteria</taxon>
        <taxon>Pseudomonadati</taxon>
        <taxon>Pseudomonadota</taxon>
        <taxon>Gammaproteobacteria</taxon>
        <taxon>Pasteurellales</taxon>
        <taxon>Pasteurellaceae</taxon>
        <taxon>Actinobacillus</taxon>
    </lineage>
</organism>
<dbReference type="GO" id="GO:0015074">
    <property type="term" value="P:DNA integration"/>
    <property type="evidence" value="ECO:0007669"/>
    <property type="project" value="UniProtKB-KW"/>
</dbReference>
<keyword evidence="5" id="KW-1185">Reference proteome</keyword>
<dbReference type="InterPro" id="IPR038488">
    <property type="entry name" value="Integrase_DNA-bd_sf"/>
</dbReference>
<proteinExistence type="inferred from homology"/>
<dbReference type="InterPro" id="IPR050808">
    <property type="entry name" value="Phage_Integrase"/>
</dbReference>
<protein>
    <recommendedName>
        <fullName evidence="3">Integrase DNA-binding domain-containing protein</fullName>
    </recommendedName>
</protein>
<dbReference type="EMBL" id="AEVG01000082">
    <property type="protein sequence ID" value="EFX91768.1"/>
    <property type="molecule type" value="Genomic_DNA"/>
</dbReference>
<dbReference type="InterPro" id="IPR025166">
    <property type="entry name" value="Integrase_DNA_bind_dom"/>
</dbReference>
<evidence type="ECO:0000256" key="2">
    <source>
        <dbReference type="ARBA" id="ARBA00022908"/>
    </source>
</evidence>
<gene>
    <name evidence="4" type="ORF">HMPREF0027_1173</name>
</gene>
<dbReference type="Proteomes" id="UP000005467">
    <property type="component" value="Unassembled WGS sequence"/>
</dbReference>
<dbReference type="PANTHER" id="PTHR30629:SF6">
    <property type="entry name" value="PROPHAGE INTEGRASE INTA-RELATED"/>
    <property type="match status" value="1"/>
</dbReference>
<comment type="caution">
    <text evidence="4">The sequence shown here is derived from an EMBL/GenBank/DDBJ whole genome shotgun (WGS) entry which is preliminary data.</text>
</comment>
<comment type="similarity">
    <text evidence="1">Belongs to the 'phage' integrase family.</text>
</comment>
<dbReference type="PANTHER" id="PTHR30629">
    <property type="entry name" value="PROPHAGE INTEGRASE"/>
    <property type="match status" value="1"/>
</dbReference>